<evidence type="ECO:0000313" key="2">
    <source>
        <dbReference type="Proteomes" id="UP000887458"/>
    </source>
</evidence>
<accession>A0ABQ8J461</accession>
<reference evidence="1 2" key="1">
    <citation type="journal article" date="2018" name="J. Allergy Clin. Immunol.">
        <title>High-quality assembly of Dermatophagoides pteronyssinus genome and transcriptome reveals a wide range of novel allergens.</title>
        <authorList>
            <person name="Liu X.Y."/>
            <person name="Yang K.Y."/>
            <person name="Wang M.Q."/>
            <person name="Kwok J.S."/>
            <person name="Zeng X."/>
            <person name="Yang Z."/>
            <person name="Xiao X.J."/>
            <person name="Lau C.P."/>
            <person name="Li Y."/>
            <person name="Huang Z.M."/>
            <person name="Ba J.G."/>
            <person name="Yim A.K."/>
            <person name="Ouyang C.Y."/>
            <person name="Ngai S.M."/>
            <person name="Chan T.F."/>
            <person name="Leung E.L."/>
            <person name="Liu L."/>
            <person name="Liu Z.G."/>
            <person name="Tsui S.K."/>
        </authorList>
    </citation>
    <scope>NUCLEOTIDE SEQUENCE [LARGE SCALE GENOMIC DNA]</scope>
    <source>
        <strain evidence="1">Derp</strain>
    </source>
</reference>
<protein>
    <submittedName>
        <fullName evidence="1">Uncharacterized protein</fullName>
    </submittedName>
</protein>
<comment type="caution">
    <text evidence="1">The sequence shown here is derived from an EMBL/GenBank/DDBJ whole genome shotgun (WGS) entry which is preliminary data.</text>
</comment>
<keyword evidence="2" id="KW-1185">Reference proteome</keyword>
<dbReference type="EMBL" id="NJHN03000077">
    <property type="protein sequence ID" value="KAH9417364.1"/>
    <property type="molecule type" value="Genomic_DNA"/>
</dbReference>
<sequence length="68" mass="7615">MTQIKKNLTIFKSNIEKIGSIDLVNIGKNGSSSKSATTQSIINLETNDFFWGLKIHQVHLINQSINQN</sequence>
<organism evidence="1 2">
    <name type="scientific">Dermatophagoides pteronyssinus</name>
    <name type="common">European house dust mite</name>
    <dbReference type="NCBI Taxonomy" id="6956"/>
    <lineage>
        <taxon>Eukaryota</taxon>
        <taxon>Metazoa</taxon>
        <taxon>Ecdysozoa</taxon>
        <taxon>Arthropoda</taxon>
        <taxon>Chelicerata</taxon>
        <taxon>Arachnida</taxon>
        <taxon>Acari</taxon>
        <taxon>Acariformes</taxon>
        <taxon>Sarcoptiformes</taxon>
        <taxon>Astigmata</taxon>
        <taxon>Psoroptidia</taxon>
        <taxon>Analgoidea</taxon>
        <taxon>Pyroglyphidae</taxon>
        <taxon>Dermatophagoidinae</taxon>
        <taxon>Dermatophagoides</taxon>
    </lineage>
</organism>
<reference evidence="1 2" key="2">
    <citation type="journal article" date="2022" name="Mol. Biol. Evol.">
        <title>Comparative Genomics Reveals Insights into the Divergent Evolution of Astigmatic Mites and Household Pest Adaptations.</title>
        <authorList>
            <person name="Xiong Q."/>
            <person name="Wan A.T."/>
            <person name="Liu X."/>
            <person name="Fung C.S."/>
            <person name="Xiao X."/>
            <person name="Malainual N."/>
            <person name="Hou J."/>
            <person name="Wang L."/>
            <person name="Wang M."/>
            <person name="Yang K.Y."/>
            <person name="Cui Y."/>
            <person name="Leung E.L."/>
            <person name="Nong W."/>
            <person name="Shin S.K."/>
            <person name="Au S.W."/>
            <person name="Jeong K.Y."/>
            <person name="Chew F.T."/>
            <person name="Hui J.H."/>
            <person name="Leung T.F."/>
            <person name="Tungtrongchitr A."/>
            <person name="Zhong N."/>
            <person name="Liu Z."/>
            <person name="Tsui S.K."/>
        </authorList>
    </citation>
    <scope>NUCLEOTIDE SEQUENCE [LARGE SCALE GENOMIC DNA]</scope>
    <source>
        <strain evidence="1">Derp</strain>
    </source>
</reference>
<name>A0ABQ8J461_DERPT</name>
<dbReference type="Proteomes" id="UP000887458">
    <property type="component" value="Unassembled WGS sequence"/>
</dbReference>
<proteinExistence type="predicted"/>
<gene>
    <name evidence="1" type="ORF">DERP_007362</name>
</gene>
<evidence type="ECO:0000313" key="1">
    <source>
        <dbReference type="EMBL" id="KAH9417364.1"/>
    </source>
</evidence>